<gene>
    <name evidence="4" type="ORF">KCTCHS21_47790</name>
</gene>
<dbReference type="Gene3D" id="3.40.50.720">
    <property type="entry name" value="NAD(P)-binding Rossmann-like Domain"/>
    <property type="match status" value="1"/>
</dbReference>
<dbReference type="InterPro" id="IPR036291">
    <property type="entry name" value="NAD(P)-bd_dom_sf"/>
</dbReference>
<dbReference type="SUPFAM" id="SSF51735">
    <property type="entry name" value="NAD(P)-binding Rossmann-fold domains"/>
    <property type="match status" value="1"/>
</dbReference>
<dbReference type="RefSeq" id="WP_130613991.1">
    <property type="nucleotide sequence ID" value="NZ_AP019400.1"/>
</dbReference>
<dbReference type="Pfam" id="PF02894">
    <property type="entry name" value="GFO_IDH_MocA_C"/>
    <property type="match status" value="1"/>
</dbReference>
<feature type="domain" description="Gfo/Idh/MocA-like oxidoreductase C-terminal" evidence="3">
    <location>
        <begin position="139"/>
        <end position="353"/>
    </location>
</feature>
<evidence type="ECO:0000259" key="2">
    <source>
        <dbReference type="Pfam" id="PF01408"/>
    </source>
</evidence>
<feature type="domain" description="Gfo/Idh/MocA-like oxidoreductase N-terminal" evidence="2">
    <location>
        <begin position="4"/>
        <end position="123"/>
    </location>
</feature>
<sequence length="353" mass="38755">MSQIRIGVIGTGSISETHLNAYSQNPNATISAICDLNEDRARQVATKYGASKTYTDYNALLADPDIDAVSICTWNNTHASISIAALKAGKHVLVEKPLCRTVAEALEVQEAVRESGKLLQIGYVRRFDPNVVMLREFADQGEFGDLYYAKASTIRRLGNPGGWFADVERSGGGPLIDIGVHVIDLCWYLMGRPKVKTVSANTYKKLGNRSHIEHLSFYKAADYDASKNTVEDMANALIRFENGASILVDVSYSLHAKQDEGSVKLYGDKGGFEIDPEIAIVTEKYNTILNIQPQTNSEAGFQGEPAFQNEINHFIDCIVKGEQPLSPVEDGVEMMKILCAIYESAAKGEEVHL</sequence>
<evidence type="ECO:0000313" key="5">
    <source>
        <dbReference type="Proteomes" id="UP000289856"/>
    </source>
</evidence>
<comment type="similarity">
    <text evidence="1">Belongs to the Gfo/Idh/MocA family.</text>
</comment>
<protein>
    <submittedName>
        <fullName evidence="4">Oxidoreductase</fullName>
    </submittedName>
</protein>
<dbReference type="PANTHER" id="PTHR43249:SF1">
    <property type="entry name" value="D-GLUCOSIDE 3-DEHYDROGENASE"/>
    <property type="match status" value="1"/>
</dbReference>
<name>A0A3T1DB99_9BACL</name>
<dbReference type="InterPro" id="IPR052515">
    <property type="entry name" value="Gfo/Idh/MocA_Oxidoreductase"/>
</dbReference>
<evidence type="ECO:0000313" key="4">
    <source>
        <dbReference type="EMBL" id="BBI35380.1"/>
    </source>
</evidence>
<dbReference type="EMBL" id="AP019400">
    <property type="protein sequence ID" value="BBI35380.1"/>
    <property type="molecule type" value="Genomic_DNA"/>
</dbReference>
<dbReference type="InterPro" id="IPR000683">
    <property type="entry name" value="Gfo/Idh/MocA-like_OxRdtase_N"/>
</dbReference>
<dbReference type="InterPro" id="IPR004104">
    <property type="entry name" value="Gfo/Idh/MocA-like_OxRdtase_C"/>
</dbReference>
<keyword evidence="5" id="KW-1185">Reference proteome</keyword>
<dbReference type="Gene3D" id="3.30.360.10">
    <property type="entry name" value="Dihydrodipicolinate Reductase, domain 2"/>
    <property type="match status" value="1"/>
</dbReference>
<proteinExistence type="inferred from homology"/>
<dbReference type="SUPFAM" id="SSF55347">
    <property type="entry name" value="Glyceraldehyde-3-phosphate dehydrogenase-like, C-terminal domain"/>
    <property type="match status" value="1"/>
</dbReference>
<dbReference type="PANTHER" id="PTHR43249">
    <property type="entry name" value="UDP-N-ACETYL-2-AMINO-2-DEOXY-D-GLUCURONATE OXIDASE"/>
    <property type="match status" value="1"/>
</dbReference>
<dbReference type="Proteomes" id="UP000289856">
    <property type="component" value="Chromosome"/>
</dbReference>
<organism evidence="4 5">
    <name type="scientific">Cohnella abietis</name>
    <dbReference type="NCBI Taxonomy" id="2507935"/>
    <lineage>
        <taxon>Bacteria</taxon>
        <taxon>Bacillati</taxon>
        <taxon>Bacillota</taxon>
        <taxon>Bacilli</taxon>
        <taxon>Bacillales</taxon>
        <taxon>Paenibacillaceae</taxon>
        <taxon>Cohnella</taxon>
    </lineage>
</organism>
<dbReference type="GO" id="GO:0000166">
    <property type="term" value="F:nucleotide binding"/>
    <property type="evidence" value="ECO:0007669"/>
    <property type="project" value="InterPro"/>
</dbReference>
<evidence type="ECO:0000256" key="1">
    <source>
        <dbReference type="ARBA" id="ARBA00010928"/>
    </source>
</evidence>
<reference evidence="4 5" key="1">
    <citation type="submission" date="2019-01" db="EMBL/GenBank/DDBJ databases">
        <title>Complete genome sequence of Cohnella hallensis HS21 isolated from Korean fir (Abies koreana) rhizospheric soil.</title>
        <authorList>
            <person name="Jiang L."/>
            <person name="Kang S.W."/>
            <person name="Kim S."/>
            <person name="Jung J."/>
            <person name="Kim C.Y."/>
            <person name="Kim D.H."/>
            <person name="Kim S.W."/>
            <person name="Lee J."/>
        </authorList>
    </citation>
    <scope>NUCLEOTIDE SEQUENCE [LARGE SCALE GENOMIC DNA]</scope>
    <source>
        <strain evidence="4 5">HS21</strain>
    </source>
</reference>
<evidence type="ECO:0000259" key="3">
    <source>
        <dbReference type="Pfam" id="PF02894"/>
    </source>
</evidence>
<dbReference type="OrthoDB" id="9815825at2"/>
<dbReference type="AlphaFoldDB" id="A0A3T1DB99"/>
<dbReference type="Pfam" id="PF01408">
    <property type="entry name" value="GFO_IDH_MocA"/>
    <property type="match status" value="1"/>
</dbReference>
<dbReference type="KEGG" id="cohn:KCTCHS21_47790"/>
<accession>A0A3T1DB99</accession>